<dbReference type="GO" id="GO:0003735">
    <property type="term" value="F:structural constituent of ribosome"/>
    <property type="evidence" value="ECO:0007669"/>
    <property type="project" value="InterPro"/>
</dbReference>
<dbReference type="GO" id="GO:0022625">
    <property type="term" value="C:cytosolic large ribosomal subunit"/>
    <property type="evidence" value="ECO:0007669"/>
    <property type="project" value="TreeGrafter"/>
</dbReference>
<dbReference type="GeneTree" id="ENSGT00390000016988"/>
<dbReference type="NCBIfam" id="NF003058">
    <property type="entry name" value="PRK03976.1"/>
    <property type="match status" value="1"/>
</dbReference>
<evidence type="ECO:0000256" key="4">
    <source>
        <dbReference type="ARBA" id="ARBA00022490"/>
    </source>
</evidence>
<evidence type="ECO:0000256" key="7">
    <source>
        <dbReference type="ARBA" id="ARBA00022833"/>
    </source>
</evidence>
<reference evidence="15" key="1">
    <citation type="journal article" date="2018" name="PLoS ONE">
        <title>Chinook salmon (Oncorhynchus tshawytscha) genome and transcriptome.</title>
        <authorList>
            <person name="Christensen K.A."/>
            <person name="Leong J.S."/>
            <person name="Sakhrani D."/>
            <person name="Biagi C.A."/>
            <person name="Minkley D.R."/>
            <person name="Withler R.E."/>
            <person name="Rondeau E.B."/>
            <person name="Koop B.F."/>
            <person name="Devlin R.H."/>
        </authorList>
    </citation>
    <scope>NUCLEOTIDE SEQUENCE [LARGE SCALE GENOMIC DNA]</scope>
</reference>
<dbReference type="Proteomes" id="UP000694402">
    <property type="component" value="Unassembled WGS sequence"/>
</dbReference>
<keyword evidence="13" id="KW-0472">Membrane</keyword>
<evidence type="ECO:0000256" key="12">
    <source>
        <dbReference type="ARBA" id="ARBA00043140"/>
    </source>
</evidence>
<reference evidence="14" key="2">
    <citation type="submission" date="2025-08" db="UniProtKB">
        <authorList>
            <consortium name="Ensembl"/>
        </authorList>
    </citation>
    <scope>IDENTIFICATION</scope>
</reference>
<dbReference type="SUPFAM" id="SSF57829">
    <property type="entry name" value="Zn-binding ribosomal proteins"/>
    <property type="match status" value="1"/>
</dbReference>
<dbReference type="InterPro" id="IPR011331">
    <property type="entry name" value="Ribosomal_eL37/eL43"/>
</dbReference>
<evidence type="ECO:0000313" key="15">
    <source>
        <dbReference type="Proteomes" id="UP000694402"/>
    </source>
</evidence>
<comment type="similarity">
    <text evidence="2">Belongs to the eukaryotic ribosomal protein eL43 family.</text>
</comment>
<dbReference type="PANTHER" id="PTHR48188:SF2">
    <property type="entry name" value="60S RIBOSOMAL PROTEIN L37A"/>
    <property type="match status" value="1"/>
</dbReference>
<feature type="transmembrane region" description="Helical" evidence="13">
    <location>
        <begin position="6"/>
        <end position="27"/>
    </location>
</feature>
<evidence type="ECO:0000256" key="11">
    <source>
        <dbReference type="ARBA" id="ARBA00040636"/>
    </source>
</evidence>
<evidence type="ECO:0000256" key="1">
    <source>
        <dbReference type="ARBA" id="ARBA00004496"/>
    </source>
</evidence>
<keyword evidence="13" id="KW-0812">Transmembrane</keyword>
<dbReference type="HAMAP" id="MF_00327">
    <property type="entry name" value="Ribosomal_eL43"/>
    <property type="match status" value="1"/>
</dbReference>
<evidence type="ECO:0000256" key="9">
    <source>
        <dbReference type="ARBA" id="ARBA00023274"/>
    </source>
</evidence>
<dbReference type="Gene3D" id="2.20.25.30">
    <property type="match status" value="1"/>
</dbReference>
<dbReference type="FunFam" id="2.20.25.30:FF:000002">
    <property type="entry name" value="60S ribosomal protein L37a"/>
    <property type="match status" value="1"/>
</dbReference>
<dbReference type="GO" id="GO:0008270">
    <property type="term" value="F:zinc ion binding"/>
    <property type="evidence" value="ECO:0007669"/>
    <property type="project" value="UniProtKB-KW"/>
</dbReference>
<reference evidence="14" key="3">
    <citation type="submission" date="2025-09" db="UniProtKB">
        <authorList>
            <consortium name="Ensembl"/>
        </authorList>
    </citation>
    <scope>IDENTIFICATION</scope>
</reference>
<evidence type="ECO:0000256" key="6">
    <source>
        <dbReference type="ARBA" id="ARBA00022771"/>
    </source>
</evidence>
<keyword evidence="5" id="KW-0479">Metal-binding</keyword>
<comment type="subunit">
    <text evidence="3">Component of the large ribosomal subunit.</text>
</comment>
<dbReference type="InterPro" id="IPR002674">
    <property type="entry name" value="Ribosomal_eL43"/>
</dbReference>
<dbReference type="GO" id="GO:0070180">
    <property type="term" value="F:large ribosomal subunit rRNA binding"/>
    <property type="evidence" value="ECO:0007669"/>
    <property type="project" value="TreeGrafter"/>
</dbReference>
<proteinExistence type="inferred from homology"/>
<name>A0AAZ3QPH0_ONCTS</name>
<comment type="subcellular location">
    <subcellularLocation>
        <location evidence="1">Cytoplasm</location>
    </subcellularLocation>
</comment>
<keyword evidence="9" id="KW-0687">Ribonucleoprotein</keyword>
<organism evidence="14 15">
    <name type="scientific">Oncorhynchus tshawytscha</name>
    <name type="common">Chinook salmon</name>
    <name type="synonym">Salmo tshawytscha</name>
    <dbReference type="NCBI Taxonomy" id="74940"/>
    <lineage>
        <taxon>Eukaryota</taxon>
        <taxon>Metazoa</taxon>
        <taxon>Chordata</taxon>
        <taxon>Craniata</taxon>
        <taxon>Vertebrata</taxon>
        <taxon>Euteleostomi</taxon>
        <taxon>Actinopterygii</taxon>
        <taxon>Neopterygii</taxon>
        <taxon>Teleostei</taxon>
        <taxon>Protacanthopterygii</taxon>
        <taxon>Salmoniformes</taxon>
        <taxon>Salmonidae</taxon>
        <taxon>Salmoninae</taxon>
        <taxon>Oncorhynchus</taxon>
    </lineage>
</organism>
<dbReference type="GO" id="GO:0006412">
    <property type="term" value="P:translation"/>
    <property type="evidence" value="ECO:0007669"/>
    <property type="project" value="InterPro"/>
</dbReference>
<evidence type="ECO:0000256" key="3">
    <source>
        <dbReference type="ARBA" id="ARBA00011133"/>
    </source>
</evidence>
<dbReference type="InterPro" id="IPR011332">
    <property type="entry name" value="Ribosomal_zn-bd"/>
</dbReference>
<evidence type="ECO:0000256" key="10">
    <source>
        <dbReference type="ARBA" id="ARBA00034092"/>
    </source>
</evidence>
<comment type="function">
    <text evidence="10">Component of the large ribosomal subunit. The ribosome is a large ribonucleoprotein complex responsible for the synthesis of proteins in the cell.</text>
</comment>
<gene>
    <name evidence="14" type="primary">RPL37A</name>
</gene>
<keyword evidence="7" id="KW-0862">Zinc</keyword>
<evidence type="ECO:0000313" key="14">
    <source>
        <dbReference type="Ensembl" id="ENSOTSP00005131207.1"/>
    </source>
</evidence>
<keyword evidence="6" id="KW-0863">Zinc-finger</keyword>
<accession>A0AAZ3QPH0</accession>
<dbReference type="Ensembl" id="ENSOTST00005128918.1">
    <property type="protein sequence ID" value="ENSOTSP00005131207.1"/>
    <property type="gene ID" value="ENSOTSG00005023111.2"/>
</dbReference>
<evidence type="ECO:0000256" key="5">
    <source>
        <dbReference type="ARBA" id="ARBA00022723"/>
    </source>
</evidence>
<keyword evidence="8" id="KW-0689">Ribosomal protein</keyword>
<keyword evidence="15" id="KW-1185">Reference proteome</keyword>
<evidence type="ECO:0000256" key="8">
    <source>
        <dbReference type="ARBA" id="ARBA00022980"/>
    </source>
</evidence>
<keyword evidence="4" id="KW-0963">Cytoplasm</keyword>
<evidence type="ECO:0000256" key="13">
    <source>
        <dbReference type="SAM" id="Phobius"/>
    </source>
</evidence>
<dbReference type="Pfam" id="PF01780">
    <property type="entry name" value="Ribosomal_L37ae"/>
    <property type="match status" value="1"/>
</dbReference>
<dbReference type="PANTHER" id="PTHR48188">
    <property type="entry name" value="60S RIBOSOMAL PROTEIN L43"/>
    <property type="match status" value="1"/>
</dbReference>
<protein>
    <recommendedName>
        <fullName evidence="11">Large ribosomal subunit protein eL43</fullName>
    </recommendedName>
    <alternativeName>
        <fullName evidence="12">60S ribosomal protein L37a</fullName>
    </alternativeName>
</protein>
<keyword evidence="13" id="KW-1133">Transmembrane helix</keyword>
<dbReference type="AlphaFoldDB" id="A0AAZ3QPH0"/>
<dbReference type="NCBIfam" id="TIGR00280">
    <property type="entry name" value="eL43_euk_arch"/>
    <property type="match status" value="1"/>
</dbReference>
<sequence length="117" mass="13063">MPEKSTGALVDCIFFLSTTWLIANFMAKRTKKVGIVGKYGTRYGASLRKMVKKIEISQHAKYTCSFCGKTKMKRRAVGIWHCGSCMKTVAGGAWTYNTTSAVTVKSAIRRLKELKDQ</sequence>
<evidence type="ECO:0000256" key="2">
    <source>
        <dbReference type="ARBA" id="ARBA00008672"/>
    </source>
</evidence>